<evidence type="ECO:0000313" key="8">
    <source>
        <dbReference type="Proteomes" id="UP000652761"/>
    </source>
</evidence>
<dbReference type="AlphaFoldDB" id="A0A843TJ42"/>
<dbReference type="Gene3D" id="2.60.40.1820">
    <property type="match status" value="1"/>
</dbReference>
<keyword evidence="8" id="KW-1185">Reference proteome</keyword>
<evidence type="ECO:0000313" key="7">
    <source>
        <dbReference type="EMBL" id="MQL71045.1"/>
    </source>
</evidence>
<dbReference type="Proteomes" id="UP000652761">
    <property type="component" value="Unassembled WGS sequence"/>
</dbReference>
<feature type="transmembrane region" description="Helical" evidence="5">
    <location>
        <begin position="320"/>
        <end position="343"/>
    </location>
</feature>
<dbReference type="InterPro" id="IPR004864">
    <property type="entry name" value="LEA_2"/>
</dbReference>
<organism evidence="7 8">
    <name type="scientific">Colocasia esculenta</name>
    <name type="common">Wild taro</name>
    <name type="synonym">Arum esculentum</name>
    <dbReference type="NCBI Taxonomy" id="4460"/>
    <lineage>
        <taxon>Eukaryota</taxon>
        <taxon>Viridiplantae</taxon>
        <taxon>Streptophyta</taxon>
        <taxon>Embryophyta</taxon>
        <taxon>Tracheophyta</taxon>
        <taxon>Spermatophyta</taxon>
        <taxon>Magnoliopsida</taxon>
        <taxon>Liliopsida</taxon>
        <taxon>Araceae</taxon>
        <taxon>Aroideae</taxon>
        <taxon>Colocasieae</taxon>
        <taxon>Colocasia</taxon>
    </lineage>
</organism>
<feature type="transmembrane region" description="Helical" evidence="5">
    <location>
        <begin position="81"/>
        <end position="99"/>
    </location>
</feature>
<gene>
    <name evidence="7" type="ORF">Taro_003381</name>
</gene>
<dbReference type="OrthoDB" id="1414122at2759"/>
<evidence type="ECO:0000256" key="3">
    <source>
        <dbReference type="ARBA" id="ARBA00022989"/>
    </source>
</evidence>
<proteinExistence type="predicted"/>
<comment type="subcellular location">
    <subcellularLocation>
        <location evidence="1">Membrane</location>
        <topology evidence="1">Single-pass membrane protein</topology>
    </subcellularLocation>
</comment>
<evidence type="ECO:0000256" key="2">
    <source>
        <dbReference type="ARBA" id="ARBA00022692"/>
    </source>
</evidence>
<dbReference type="Pfam" id="PF03168">
    <property type="entry name" value="LEA_2"/>
    <property type="match status" value="2"/>
</dbReference>
<comment type="caution">
    <text evidence="7">The sequence shown here is derived from an EMBL/GenBank/DDBJ whole genome shotgun (WGS) entry which is preliminary data.</text>
</comment>
<evidence type="ECO:0000256" key="4">
    <source>
        <dbReference type="ARBA" id="ARBA00023136"/>
    </source>
</evidence>
<dbReference type="PANTHER" id="PTHR31234">
    <property type="entry name" value="LATE EMBRYOGENESIS ABUNDANT (LEA) HYDROXYPROLINE-RICH GLYCOPROTEIN FAMILY"/>
    <property type="match status" value="1"/>
</dbReference>
<feature type="domain" description="Late embryogenesis abundant protein LEA-2 subgroup" evidence="6">
    <location>
        <begin position="380"/>
        <end position="472"/>
    </location>
</feature>
<protein>
    <recommendedName>
        <fullName evidence="6">Late embryogenesis abundant protein LEA-2 subgroup domain-containing protein</fullName>
    </recommendedName>
</protein>
<dbReference type="PANTHER" id="PTHR31234:SF4">
    <property type="entry name" value="EXPRESSED PROTEIN"/>
    <property type="match status" value="1"/>
</dbReference>
<dbReference type="GO" id="GO:0098542">
    <property type="term" value="P:defense response to other organism"/>
    <property type="evidence" value="ECO:0007669"/>
    <property type="project" value="InterPro"/>
</dbReference>
<keyword evidence="3 5" id="KW-1133">Transmembrane helix</keyword>
<keyword evidence="2 5" id="KW-0812">Transmembrane</keyword>
<reference evidence="7" key="1">
    <citation type="submission" date="2017-07" db="EMBL/GenBank/DDBJ databases">
        <title>Taro Niue Genome Assembly and Annotation.</title>
        <authorList>
            <person name="Atibalentja N."/>
            <person name="Keating K."/>
            <person name="Fields C.J."/>
        </authorList>
    </citation>
    <scope>NUCLEOTIDE SEQUENCE</scope>
    <source>
        <strain evidence="7">Niue_2</strain>
        <tissue evidence="7">Leaf</tissue>
    </source>
</reference>
<evidence type="ECO:0000256" key="5">
    <source>
        <dbReference type="SAM" id="Phobius"/>
    </source>
</evidence>
<name>A0A843TJ42_COLES</name>
<sequence>MAKPGVVYAEVEEPFVLPRHDHKTLSTPSPPLYGDYPEDLPVRPYLLIPLYGDRPRRSTAFPRRRAAGCCDALLSRASLHALLLAGLVLGVASFLLWPSGPEVRLVHMKLKSVKVSSKQKGTLVALDIALDLKVRVRNRAFFALGYDNVTVGIEYRGRPLGTAMALGGIVEARGVTYAAAKMRLDGIRVLEDALFLIEDLLKGNIPFETVTMVDGDLRFFSFNLPIQRQGLWPPHFGHFDTSEDAGASSIAAMAKPGATAADVAEEPLLLPPQHPPPAPCYGIPVDQYQAAAAAAATPPPPYLIIPVSPGRSRRRRRNALLCLCLLALLTAALLLGAAVFLFWPCGPDVRLAHVHLRSIRVSPSRHGGVAVDVDVRVKALVHNPNAFSLRYEGVIVEVGYRGRRLGWVVAGGAVLRARASSYVKARVRVEGVWVVEDTAYLIEDMARGRIPLDAVARVKGRIHLLSVGIPIKGRISCAINVDVENQLIASQDCYPEKEELRILEDRTSIYRYCNLMAVSLFQCKARPQRHLADLTKLEALGLTAHRQLSAHKSELWSFIGLMSALGYEPSCRGLCSAVHLRPLGLE</sequence>
<keyword evidence="4 5" id="KW-0472">Membrane</keyword>
<evidence type="ECO:0000259" key="6">
    <source>
        <dbReference type="Pfam" id="PF03168"/>
    </source>
</evidence>
<dbReference type="GO" id="GO:0016020">
    <property type="term" value="C:membrane"/>
    <property type="evidence" value="ECO:0007669"/>
    <property type="project" value="UniProtKB-SubCell"/>
</dbReference>
<accession>A0A843TJ42</accession>
<evidence type="ECO:0000256" key="1">
    <source>
        <dbReference type="ARBA" id="ARBA00004167"/>
    </source>
</evidence>
<dbReference type="InterPro" id="IPR044839">
    <property type="entry name" value="NDR1-like"/>
</dbReference>
<feature type="domain" description="Late embryogenesis abundant protein LEA-2 subgroup" evidence="6">
    <location>
        <begin position="133"/>
        <end position="229"/>
    </location>
</feature>
<dbReference type="EMBL" id="NMUH01000087">
    <property type="protein sequence ID" value="MQL71045.1"/>
    <property type="molecule type" value="Genomic_DNA"/>
</dbReference>
<dbReference type="SUPFAM" id="SSF117070">
    <property type="entry name" value="LEA14-like"/>
    <property type="match status" value="2"/>
</dbReference>